<reference evidence="2 3" key="1">
    <citation type="submission" date="2023-02" db="EMBL/GenBank/DDBJ databases">
        <title>Genome sequence of Mucilaginibacter jinjuensis strain KACC 16571.</title>
        <authorList>
            <person name="Kim S."/>
            <person name="Heo J."/>
            <person name="Kwon S.-W."/>
        </authorList>
    </citation>
    <scope>NUCLEOTIDE SEQUENCE [LARGE SCALE GENOMIC DNA]</scope>
    <source>
        <strain evidence="2 3">KACC 16571</strain>
    </source>
</reference>
<evidence type="ECO:0000313" key="2">
    <source>
        <dbReference type="EMBL" id="WCT11088.1"/>
    </source>
</evidence>
<proteinExistence type="predicted"/>
<dbReference type="RefSeq" id="WP_273629278.1">
    <property type="nucleotide sequence ID" value="NZ_CP117167.1"/>
</dbReference>
<accession>A0ABY7T487</accession>
<dbReference type="PANTHER" id="PTHR39335:SF1">
    <property type="entry name" value="BLL4220 PROTEIN"/>
    <property type="match status" value="1"/>
</dbReference>
<dbReference type="Pfam" id="PF03640">
    <property type="entry name" value="Lipoprotein_15"/>
    <property type="match status" value="2"/>
</dbReference>
<evidence type="ECO:0008006" key="4">
    <source>
        <dbReference type="Google" id="ProtNLM"/>
    </source>
</evidence>
<dbReference type="EMBL" id="CP117167">
    <property type="protein sequence ID" value="WCT11088.1"/>
    <property type="molecule type" value="Genomic_DNA"/>
</dbReference>
<dbReference type="PROSITE" id="PS51257">
    <property type="entry name" value="PROKAR_LIPOPROTEIN"/>
    <property type="match status" value="1"/>
</dbReference>
<organism evidence="2 3">
    <name type="scientific">Mucilaginibacter jinjuensis</name>
    <dbReference type="NCBI Taxonomy" id="1176721"/>
    <lineage>
        <taxon>Bacteria</taxon>
        <taxon>Pseudomonadati</taxon>
        <taxon>Bacteroidota</taxon>
        <taxon>Sphingobacteriia</taxon>
        <taxon>Sphingobacteriales</taxon>
        <taxon>Sphingobacteriaceae</taxon>
        <taxon>Mucilaginibacter</taxon>
    </lineage>
</organism>
<dbReference type="PANTHER" id="PTHR39335">
    <property type="entry name" value="BLL4220 PROTEIN"/>
    <property type="match status" value="1"/>
</dbReference>
<feature type="chain" id="PRO_5045976212" description="Lipoprotein with Yx(FWY)xxD motif" evidence="1">
    <location>
        <begin position="23"/>
        <end position="287"/>
    </location>
</feature>
<name>A0ABY7T487_9SPHI</name>
<gene>
    <name evidence="2" type="ORF">PQO05_20320</name>
</gene>
<dbReference type="Proteomes" id="UP001216139">
    <property type="component" value="Chromosome"/>
</dbReference>
<feature type="signal peptide" evidence="1">
    <location>
        <begin position="1"/>
        <end position="22"/>
    </location>
</feature>
<evidence type="ECO:0000256" key="1">
    <source>
        <dbReference type="SAM" id="SignalP"/>
    </source>
</evidence>
<dbReference type="InterPro" id="IPR005297">
    <property type="entry name" value="Lipoprotein_repeat"/>
</dbReference>
<sequence length="287" mass="30368">MKPKKQNLLIIAAAMIFTFMVASCSKSKSDNAAPTPPAVTGVQLSANSKFGNIITDNNNQTLYFFAIDANGKSGCDGGCAVLWKPFYKASPTIGTGLNAADFTTITRTDGSMQTAYKGWPLYYYAQDTQTGTVNGDGVGKTWFVAKADYTVMIANAQLIGGDGNPYLATGVAGTGVSQYLTDANGLTLYQFAKDAHAKNNFSTGDATHDALWPILSLSAGIQSIPSILDKTQFDVITVFGKTQVTYKGHPLYAFANDKAIRGNTFGVNFPTAGAGIWKVVNSDTAAL</sequence>
<keyword evidence="3" id="KW-1185">Reference proteome</keyword>
<evidence type="ECO:0000313" key="3">
    <source>
        <dbReference type="Proteomes" id="UP001216139"/>
    </source>
</evidence>
<protein>
    <recommendedName>
        <fullName evidence="4">Lipoprotein with Yx(FWY)xxD motif</fullName>
    </recommendedName>
</protein>
<keyword evidence="1" id="KW-0732">Signal</keyword>